<evidence type="ECO:0000313" key="1">
    <source>
        <dbReference type="EMBL" id="RNA40174.1"/>
    </source>
</evidence>
<name>A0A3M7SWJ1_BRAPC</name>
<dbReference type="Proteomes" id="UP000276133">
    <property type="component" value="Unassembled WGS sequence"/>
</dbReference>
<comment type="caution">
    <text evidence="1">The sequence shown here is derived from an EMBL/GenBank/DDBJ whole genome shotgun (WGS) entry which is preliminary data.</text>
</comment>
<protein>
    <submittedName>
        <fullName evidence="1">Uncharacterized protein</fullName>
    </submittedName>
</protein>
<reference evidence="1 2" key="1">
    <citation type="journal article" date="2018" name="Sci. Rep.">
        <title>Genomic signatures of local adaptation to the degree of environmental predictability in rotifers.</title>
        <authorList>
            <person name="Franch-Gras L."/>
            <person name="Hahn C."/>
            <person name="Garcia-Roger E.M."/>
            <person name="Carmona M.J."/>
            <person name="Serra M."/>
            <person name="Gomez A."/>
        </authorList>
    </citation>
    <scope>NUCLEOTIDE SEQUENCE [LARGE SCALE GENOMIC DNA]</scope>
    <source>
        <strain evidence="1">HYR1</strain>
    </source>
</reference>
<sequence length="182" mass="20622">MFDHWFWLAHTIGTVLPCFHVLRGRGALRARGGHLGGHCVEEHYFAVQIQIGVGEVLFFHLLEIGTVHVFLVAPAAEQLEQLFFRLTLVHFFAMRVQDTNLKAGFDKSFTRVRFSGMFALSLRLTSVHVVGTLRWQRFNQQNNSIVLAGVTCVTIAGTKRFISAANWRKLAQLTTQLTKIDK</sequence>
<dbReference type="EMBL" id="REGN01000667">
    <property type="protein sequence ID" value="RNA40174.1"/>
    <property type="molecule type" value="Genomic_DNA"/>
</dbReference>
<gene>
    <name evidence="1" type="ORF">BpHYR1_013810</name>
</gene>
<keyword evidence="2" id="KW-1185">Reference proteome</keyword>
<proteinExistence type="predicted"/>
<accession>A0A3M7SWJ1</accession>
<organism evidence="1 2">
    <name type="scientific">Brachionus plicatilis</name>
    <name type="common">Marine rotifer</name>
    <name type="synonym">Brachionus muelleri</name>
    <dbReference type="NCBI Taxonomy" id="10195"/>
    <lineage>
        <taxon>Eukaryota</taxon>
        <taxon>Metazoa</taxon>
        <taxon>Spiralia</taxon>
        <taxon>Gnathifera</taxon>
        <taxon>Rotifera</taxon>
        <taxon>Eurotatoria</taxon>
        <taxon>Monogononta</taxon>
        <taxon>Pseudotrocha</taxon>
        <taxon>Ploima</taxon>
        <taxon>Brachionidae</taxon>
        <taxon>Brachionus</taxon>
    </lineage>
</organism>
<dbReference type="AlphaFoldDB" id="A0A3M7SWJ1"/>
<evidence type="ECO:0000313" key="2">
    <source>
        <dbReference type="Proteomes" id="UP000276133"/>
    </source>
</evidence>